<name>A0A7J6S665_PEROL</name>
<dbReference type="AlphaFoldDB" id="A0A7J6S665"/>
<evidence type="ECO:0000313" key="3">
    <source>
        <dbReference type="Proteomes" id="UP000553632"/>
    </source>
</evidence>
<dbReference type="GO" id="GO:0006310">
    <property type="term" value="P:DNA recombination"/>
    <property type="evidence" value="ECO:0007669"/>
    <property type="project" value="UniProtKB-KW"/>
</dbReference>
<keyword evidence="1" id="KW-0233">DNA recombination</keyword>
<dbReference type="SUPFAM" id="SSF56349">
    <property type="entry name" value="DNA breaking-rejoining enzymes"/>
    <property type="match status" value="1"/>
</dbReference>
<proteinExistence type="predicted"/>
<dbReference type="Gene3D" id="1.10.443.10">
    <property type="entry name" value="Intergrase catalytic core"/>
    <property type="match status" value="1"/>
</dbReference>
<dbReference type="GO" id="GO:0015074">
    <property type="term" value="P:DNA integration"/>
    <property type="evidence" value="ECO:0007669"/>
    <property type="project" value="InterPro"/>
</dbReference>
<dbReference type="Proteomes" id="UP000553632">
    <property type="component" value="Unassembled WGS sequence"/>
</dbReference>
<dbReference type="PANTHER" id="PTHR34605">
    <property type="entry name" value="PHAGE_INTEGRASE DOMAIN-CONTAINING PROTEIN"/>
    <property type="match status" value="1"/>
</dbReference>
<dbReference type="PANTHER" id="PTHR34605:SF4">
    <property type="entry name" value="DNA ADENINE METHYLTRANSFERASE"/>
    <property type="match status" value="1"/>
</dbReference>
<dbReference type="GO" id="GO:0003677">
    <property type="term" value="F:DNA binding"/>
    <property type="evidence" value="ECO:0007669"/>
    <property type="project" value="InterPro"/>
</dbReference>
<dbReference type="OMA" id="CACRETQ"/>
<reference evidence="2 3" key="1">
    <citation type="submission" date="2020-04" db="EMBL/GenBank/DDBJ databases">
        <title>Perkinsus olseni comparative genomics.</title>
        <authorList>
            <person name="Bogema D.R."/>
        </authorList>
    </citation>
    <scope>NUCLEOTIDE SEQUENCE [LARGE SCALE GENOMIC DNA]</scope>
    <source>
        <strain evidence="2 3">ATCC PRA-207</strain>
    </source>
</reference>
<dbReference type="EMBL" id="JABANO010020501">
    <property type="protein sequence ID" value="KAF4728408.1"/>
    <property type="molecule type" value="Genomic_DNA"/>
</dbReference>
<feature type="non-terminal residue" evidence="2">
    <location>
        <position position="1"/>
    </location>
</feature>
<dbReference type="InterPro" id="IPR013762">
    <property type="entry name" value="Integrase-like_cat_sf"/>
</dbReference>
<protein>
    <submittedName>
        <fullName evidence="2">Uncharacterized protein</fullName>
    </submittedName>
</protein>
<dbReference type="InterPro" id="IPR052925">
    <property type="entry name" value="Phage_Integrase-like_Recomb"/>
</dbReference>
<accession>A0A7J6S665</accession>
<organism evidence="2 3">
    <name type="scientific">Perkinsus olseni</name>
    <name type="common">Perkinsus atlanticus</name>
    <dbReference type="NCBI Taxonomy" id="32597"/>
    <lineage>
        <taxon>Eukaryota</taxon>
        <taxon>Sar</taxon>
        <taxon>Alveolata</taxon>
        <taxon>Perkinsozoa</taxon>
        <taxon>Perkinsea</taxon>
        <taxon>Perkinsida</taxon>
        <taxon>Perkinsidae</taxon>
        <taxon>Perkinsus</taxon>
    </lineage>
</organism>
<evidence type="ECO:0000256" key="1">
    <source>
        <dbReference type="ARBA" id="ARBA00023172"/>
    </source>
</evidence>
<sequence length="187" mass="21005">AIARGCSNALSQQRKEKEGISLHFLESLVRRATLHKLHLFKALIVLAYCFSCRVPSELLNESNRSLHIHENAVTLRLFRRKNTTKSTTMCRRCTCHILGASLCPVEATKSLITLPIRSMSLSTFNNLLRLCATRAGFGQRYQLLSSHAFRRGFITDMAIAGFSDQNIDKAGGWASSKTKSVYILQHH</sequence>
<comment type="caution">
    <text evidence="2">The sequence shown here is derived from an EMBL/GenBank/DDBJ whole genome shotgun (WGS) entry which is preliminary data.</text>
</comment>
<dbReference type="InterPro" id="IPR011010">
    <property type="entry name" value="DNA_brk_join_enz"/>
</dbReference>
<evidence type="ECO:0000313" key="2">
    <source>
        <dbReference type="EMBL" id="KAF4728408.1"/>
    </source>
</evidence>
<keyword evidence="3" id="KW-1185">Reference proteome</keyword>
<gene>
    <name evidence="2" type="ORF">FOZ63_012736</name>
</gene>